<keyword evidence="3 9" id="KW-0813">Transport</keyword>
<dbReference type="NCBIfam" id="TIGR01843">
    <property type="entry name" value="type_I_hlyD"/>
    <property type="match status" value="1"/>
</dbReference>
<evidence type="ECO:0000256" key="9">
    <source>
        <dbReference type="RuleBase" id="RU365093"/>
    </source>
</evidence>
<keyword evidence="14" id="KW-1185">Reference proteome</keyword>
<evidence type="ECO:0000313" key="14">
    <source>
        <dbReference type="Proteomes" id="UP000324853"/>
    </source>
</evidence>
<protein>
    <recommendedName>
        <fullName evidence="9">Membrane fusion protein (MFP) family protein</fullName>
    </recommendedName>
</protein>
<dbReference type="InterPro" id="IPR006144">
    <property type="entry name" value="Secretion_HlyD_CS"/>
</dbReference>
<keyword evidence="7 9" id="KW-1133">Transmembrane helix</keyword>
<evidence type="ECO:0000256" key="8">
    <source>
        <dbReference type="ARBA" id="ARBA00023136"/>
    </source>
</evidence>
<feature type="domain" description="AprE-like beta-barrel" evidence="12">
    <location>
        <begin position="344"/>
        <end position="397"/>
    </location>
</feature>
<name>A0A5S4WVA9_9BRAD</name>
<dbReference type="Pfam" id="PF25973">
    <property type="entry name" value="BSH_CzcB"/>
    <property type="match status" value="1"/>
</dbReference>
<keyword evidence="4 9" id="KW-1003">Cell membrane</keyword>
<dbReference type="EMBL" id="VSSR01000016">
    <property type="protein sequence ID" value="TYL85901.1"/>
    <property type="molecule type" value="Genomic_DNA"/>
</dbReference>
<dbReference type="InterPro" id="IPR050739">
    <property type="entry name" value="MFP"/>
</dbReference>
<dbReference type="PRINTS" id="PR01490">
    <property type="entry name" value="RTXTOXIND"/>
</dbReference>
<comment type="caution">
    <text evidence="13">The sequence shown here is derived from an EMBL/GenBank/DDBJ whole genome shotgun (WGS) entry which is preliminary data.</text>
</comment>
<keyword evidence="5 9" id="KW-0997">Cell inner membrane</keyword>
<evidence type="ECO:0000259" key="11">
    <source>
        <dbReference type="Pfam" id="PF25973"/>
    </source>
</evidence>
<proteinExistence type="inferred from homology"/>
<gene>
    <name evidence="13" type="ORF">FXB38_10280</name>
</gene>
<evidence type="ECO:0000256" key="5">
    <source>
        <dbReference type="ARBA" id="ARBA00022519"/>
    </source>
</evidence>
<feature type="domain" description="CzcB-like barrel-sandwich hybrid" evidence="11">
    <location>
        <begin position="76"/>
        <end position="337"/>
    </location>
</feature>
<evidence type="ECO:0000256" key="4">
    <source>
        <dbReference type="ARBA" id="ARBA00022475"/>
    </source>
</evidence>
<evidence type="ECO:0000256" key="6">
    <source>
        <dbReference type="ARBA" id="ARBA00022692"/>
    </source>
</evidence>
<dbReference type="Gene3D" id="2.40.50.100">
    <property type="match status" value="1"/>
</dbReference>
<feature type="coiled-coil region" evidence="10">
    <location>
        <begin position="166"/>
        <end position="193"/>
    </location>
</feature>
<dbReference type="Proteomes" id="UP000324853">
    <property type="component" value="Unassembled WGS sequence"/>
</dbReference>
<sequence length="479" mass="52705">MSLPRYRMPRLPHRTRSDQEFLPAALEILEMPPSPVGVALMWIICGLALSVLIWSYVSRIDVIAIAQGKIQPVGRVKVVQPSEPGRIVSIHVQNGHLVTEGQELVGLESGEADADVNEHRAHLHALRGEAIRRKAALRAIESRRVAASPAIEWGDDIPREVREREALVLEGVLNQLKAKTAELEAEKHQKELERNLYAATSSALDTLVATLQERVDMRASLARTGSGSKADLIDSLERLQDQKAKLATARGQFNESEAAMDVLSQRIEVSFSDFAADDLQKLAEAEREIDSIQQRMAKARVRQQRMVLKSPIAGRVSAMSVTTLGQVVNTGDEIMRIVPDAASLEIECYIPNRDIGFVHPGQAAVVKIESLPFTRYGTIDATLLNIQDDAIPEPDATQAEGNPIRPLENRGFAGAQRTQNLVFPATLRPEVTRVIADGTPVPLSPGMAVRVEIKTGSRRVLEYVFSPLVEITAQALRER</sequence>
<evidence type="ECO:0000313" key="13">
    <source>
        <dbReference type="EMBL" id="TYL85901.1"/>
    </source>
</evidence>
<keyword evidence="6 9" id="KW-0812">Transmembrane</keyword>
<comment type="subcellular location">
    <subcellularLocation>
        <location evidence="1 9">Cell inner membrane</location>
        <topology evidence="1 9">Single-pass membrane protein</topology>
    </subcellularLocation>
</comment>
<dbReference type="OrthoDB" id="9810980at2"/>
<evidence type="ECO:0000259" key="12">
    <source>
        <dbReference type="Pfam" id="PF26002"/>
    </source>
</evidence>
<dbReference type="InterPro" id="IPR058647">
    <property type="entry name" value="BSH_CzcB-like"/>
</dbReference>
<feature type="coiled-coil region" evidence="10">
    <location>
        <begin position="275"/>
        <end position="302"/>
    </location>
</feature>
<dbReference type="InterPro" id="IPR010129">
    <property type="entry name" value="T1SS_HlyD"/>
</dbReference>
<dbReference type="PANTHER" id="PTHR30386">
    <property type="entry name" value="MEMBRANE FUSION SUBUNIT OF EMRAB-TOLC MULTIDRUG EFFLUX PUMP"/>
    <property type="match status" value="1"/>
</dbReference>
<dbReference type="InterPro" id="IPR058982">
    <property type="entry name" value="Beta-barrel_AprE"/>
</dbReference>
<dbReference type="PROSITE" id="PS00543">
    <property type="entry name" value="HLYD_FAMILY"/>
    <property type="match status" value="1"/>
</dbReference>
<dbReference type="PANTHER" id="PTHR30386:SF27">
    <property type="entry name" value="MEMBRANE FUSION PROTEIN (MFP) FAMILY PROTEIN"/>
    <property type="match status" value="1"/>
</dbReference>
<keyword evidence="8 9" id="KW-0472">Membrane</keyword>
<dbReference type="GO" id="GO:0005886">
    <property type="term" value="C:plasma membrane"/>
    <property type="evidence" value="ECO:0007669"/>
    <property type="project" value="UniProtKB-SubCell"/>
</dbReference>
<comment type="similarity">
    <text evidence="2 9">Belongs to the membrane fusion protein (MFP) (TC 8.A.1) family.</text>
</comment>
<evidence type="ECO:0000256" key="7">
    <source>
        <dbReference type="ARBA" id="ARBA00022989"/>
    </source>
</evidence>
<organism evidence="13 14">
    <name type="scientific">Bradyrhizobium cytisi</name>
    <dbReference type="NCBI Taxonomy" id="515489"/>
    <lineage>
        <taxon>Bacteria</taxon>
        <taxon>Pseudomonadati</taxon>
        <taxon>Pseudomonadota</taxon>
        <taxon>Alphaproteobacteria</taxon>
        <taxon>Hyphomicrobiales</taxon>
        <taxon>Nitrobacteraceae</taxon>
        <taxon>Bradyrhizobium</taxon>
    </lineage>
</organism>
<evidence type="ECO:0000256" key="1">
    <source>
        <dbReference type="ARBA" id="ARBA00004377"/>
    </source>
</evidence>
<evidence type="ECO:0000256" key="10">
    <source>
        <dbReference type="SAM" id="Coils"/>
    </source>
</evidence>
<feature type="transmembrane region" description="Helical" evidence="9">
    <location>
        <begin position="36"/>
        <end position="57"/>
    </location>
</feature>
<dbReference type="Pfam" id="PF26002">
    <property type="entry name" value="Beta-barrel_AprE"/>
    <property type="match status" value="1"/>
</dbReference>
<keyword evidence="10" id="KW-0175">Coiled coil</keyword>
<evidence type="ECO:0000256" key="2">
    <source>
        <dbReference type="ARBA" id="ARBA00009477"/>
    </source>
</evidence>
<accession>A0A5S4WVA9</accession>
<evidence type="ECO:0000256" key="3">
    <source>
        <dbReference type="ARBA" id="ARBA00022448"/>
    </source>
</evidence>
<dbReference type="AlphaFoldDB" id="A0A5S4WVA9"/>
<dbReference type="GO" id="GO:0009306">
    <property type="term" value="P:protein secretion"/>
    <property type="evidence" value="ECO:0007669"/>
    <property type="project" value="InterPro"/>
</dbReference>
<dbReference type="Gene3D" id="2.40.30.170">
    <property type="match status" value="1"/>
</dbReference>
<reference evidence="13 14" key="1">
    <citation type="submission" date="2019-08" db="EMBL/GenBank/DDBJ databases">
        <title>Bradyrhizobium hipponensis sp. nov., a rhizobium isolated from a Lupinus angustifolius root nodule in Tunisia.</title>
        <authorList>
            <person name="Off K."/>
            <person name="Rejili M."/>
            <person name="Mars M."/>
            <person name="Brachmann A."/>
            <person name="Marin M."/>
        </authorList>
    </citation>
    <scope>NUCLEOTIDE SEQUENCE [LARGE SCALE GENOMIC DNA]</scope>
    <source>
        <strain evidence="13 14">CTAW11</strain>
    </source>
</reference>